<keyword evidence="6" id="KW-0067">ATP-binding</keyword>
<evidence type="ECO:0000313" key="16">
    <source>
        <dbReference type="EMBL" id="CAB4980679.1"/>
    </source>
</evidence>
<dbReference type="Pfam" id="PF00005">
    <property type="entry name" value="ABC_tran"/>
    <property type="match status" value="2"/>
</dbReference>
<evidence type="ECO:0000256" key="8">
    <source>
        <dbReference type="ARBA" id="ARBA00023798"/>
    </source>
</evidence>
<dbReference type="GO" id="GO:0005524">
    <property type="term" value="F:ATP binding"/>
    <property type="evidence" value="ECO:0007669"/>
    <property type="project" value="UniProtKB-KW"/>
</dbReference>
<comment type="similarity">
    <text evidence="2">Belongs to the ABC transporter superfamily. AI-2 autoinducer porter (TC 3.A.1.2.8) family.</text>
</comment>
<dbReference type="EMBL" id="CAFBQZ010000066">
    <property type="protein sequence ID" value="CAB5074058.1"/>
    <property type="molecule type" value="Genomic_DNA"/>
</dbReference>
<gene>
    <name evidence="11" type="ORF">UFOPK1773_01054</name>
    <name evidence="12" type="ORF">UFOPK2288_00905</name>
    <name evidence="13" type="ORF">UFOPK2589_01061</name>
    <name evidence="14" type="ORF">UFOPK2931_00940</name>
    <name evidence="15" type="ORF">UFOPK3287_00954</name>
    <name evidence="16" type="ORF">UFOPK3916_00979</name>
    <name evidence="17" type="ORF">UFOPK4074_00973</name>
    <name evidence="18" type="ORF">UFOPK4372_00812</name>
</gene>
<protein>
    <recommendedName>
        <fullName evidence="4">Autoinducer 2 import ATP-binding protein LsrA</fullName>
        <ecNumber evidence="8">7.6.2.13</ecNumber>
    </recommendedName>
</protein>
<comment type="catalytic activity">
    <reaction evidence="9">
        <text>ATP + H2O + (2R,4S)-2-methyl-2,3,3,4-tetrahydroxytetrahydrofuran-[AI-2-binding protein]Side 1 = ADP + phosphate + (2R,4S)-2-methyl-2,3,3,4-tetrahydroxytetrahydrofuranSide 2 + [AI-2-binding protein]Side 1.</text>
        <dbReference type="EC" id="7.6.2.13"/>
    </reaction>
</comment>
<dbReference type="EMBL" id="CAEZZZ010000071">
    <property type="protein sequence ID" value="CAB4783630.1"/>
    <property type="molecule type" value="Genomic_DNA"/>
</dbReference>
<comment type="subcellular location">
    <subcellularLocation>
        <location evidence="1">Cell inner membrane</location>
        <topology evidence="1">Peripheral membrane protein</topology>
    </subcellularLocation>
</comment>
<dbReference type="SMART" id="SM00382">
    <property type="entry name" value="AAA"/>
    <property type="match status" value="2"/>
</dbReference>
<dbReference type="PANTHER" id="PTHR43790">
    <property type="entry name" value="CARBOHYDRATE TRANSPORT ATP-BINDING PROTEIN MG119-RELATED"/>
    <property type="match status" value="1"/>
</dbReference>
<dbReference type="InterPro" id="IPR017871">
    <property type="entry name" value="ABC_transporter-like_CS"/>
</dbReference>
<feature type="domain" description="ABC transporter" evidence="10">
    <location>
        <begin position="9"/>
        <end position="244"/>
    </location>
</feature>
<dbReference type="EMBL" id="CAFBPG010000109">
    <property type="protein sequence ID" value="CAB5017744.1"/>
    <property type="molecule type" value="Genomic_DNA"/>
</dbReference>
<evidence type="ECO:0000256" key="9">
    <source>
        <dbReference type="ARBA" id="ARBA00034076"/>
    </source>
</evidence>
<dbReference type="EMBL" id="CAEZXT010000084">
    <property type="protein sequence ID" value="CAB4705398.1"/>
    <property type="molecule type" value="Genomic_DNA"/>
</dbReference>
<comment type="subunit">
    <text evidence="3">The complex is composed of two ATP-binding proteins (LsrA), two transmembrane proteins (LsrC and LsrD) and a solute-binding protein (LsrB).</text>
</comment>
<dbReference type="PROSITE" id="PS00211">
    <property type="entry name" value="ABC_TRANSPORTER_1"/>
    <property type="match status" value="1"/>
</dbReference>
<organism evidence="12">
    <name type="scientific">freshwater metagenome</name>
    <dbReference type="NCBI Taxonomy" id="449393"/>
    <lineage>
        <taxon>unclassified sequences</taxon>
        <taxon>metagenomes</taxon>
        <taxon>ecological metagenomes</taxon>
    </lineage>
</organism>
<dbReference type="InterPro" id="IPR027417">
    <property type="entry name" value="P-loop_NTPase"/>
</dbReference>
<dbReference type="AlphaFoldDB" id="A0A6J6M7E1"/>
<evidence type="ECO:0000256" key="3">
    <source>
        <dbReference type="ARBA" id="ARBA00011262"/>
    </source>
</evidence>
<comment type="function">
    <text evidence="7">Part of the ABC transporter complex LsrABCD involved in autoinducer 2 (AI-2) import. Responsible for energy coupling to the transport system.</text>
</comment>
<dbReference type="PANTHER" id="PTHR43790:SF2">
    <property type="entry name" value="AUTOINDUCER 2 IMPORT ATP-BINDING PROTEIN LSRA"/>
    <property type="match status" value="1"/>
</dbReference>
<sequence length="499" mass="53895">MFATDSALLTASAIRKSFGGVEVLHGVDLHLARGEVLALLGENGAGKSTLVKILAGDYVADSGSVHAGDKEFSALDPIKSRALGIRMIFQELSDAPLLTVAENISMGTWANKGGIVSWSKMQERAKSALAMLGIDIDPTRLVGTLRIGERQLVEIARAISDNAKVLILDEPTAALSSAETDKLFEVINSLRDRGVGMIYITHRLDEVGIIADRVQVLRDGSQSLVADAKKASRAELVTAMIGHEIANVAHPEAGMHSGETLLEVSNLSLGRAFSDISFNLRSGEVLALYGKVGSGAEEVGETVFGLHPERTGTITLNKKAFDPKSPIDAIRAFIGFLPADRQRLGAFMVRPVAENLAVPSWPRYSSKGIITKVKENAAYLRWSDLLKIRSRNDPNQLIATLSGGNQQKVLLSRWFECDAKVLVLIEPTRGVDVGARRDIYNTLRESAKKNKIGILITTSDHEEVIQVADRVVVMSRGKKVAEYEGKKINNSDIIQAASG</sequence>
<evidence type="ECO:0000256" key="7">
    <source>
        <dbReference type="ARBA" id="ARBA00023747"/>
    </source>
</evidence>
<name>A0A6J6M7E1_9ZZZZ</name>
<evidence type="ECO:0000256" key="1">
    <source>
        <dbReference type="ARBA" id="ARBA00004417"/>
    </source>
</evidence>
<dbReference type="Gene3D" id="3.40.50.300">
    <property type="entry name" value="P-loop containing nucleotide triphosphate hydrolases"/>
    <property type="match status" value="2"/>
</dbReference>
<dbReference type="GO" id="GO:0016887">
    <property type="term" value="F:ATP hydrolysis activity"/>
    <property type="evidence" value="ECO:0007669"/>
    <property type="project" value="InterPro"/>
</dbReference>
<evidence type="ECO:0000313" key="14">
    <source>
        <dbReference type="EMBL" id="CAB4783630.1"/>
    </source>
</evidence>
<accession>A0A6J6M7E1</accession>
<dbReference type="EMBL" id="CAFBJH010000064">
    <property type="protein sequence ID" value="CAB4851099.1"/>
    <property type="molecule type" value="Genomic_DNA"/>
</dbReference>
<reference evidence="12" key="1">
    <citation type="submission" date="2020-05" db="EMBL/GenBank/DDBJ databases">
        <authorList>
            <person name="Chiriac C."/>
            <person name="Salcher M."/>
            <person name="Ghai R."/>
            <person name="Kavagutti S V."/>
        </authorList>
    </citation>
    <scope>NUCLEOTIDE SEQUENCE</scope>
</reference>
<evidence type="ECO:0000313" key="17">
    <source>
        <dbReference type="EMBL" id="CAB5017744.1"/>
    </source>
</evidence>
<evidence type="ECO:0000256" key="5">
    <source>
        <dbReference type="ARBA" id="ARBA00022741"/>
    </source>
</evidence>
<evidence type="ECO:0000313" key="12">
    <source>
        <dbReference type="EMBL" id="CAB4668645.1"/>
    </source>
</evidence>
<dbReference type="SUPFAM" id="SSF52540">
    <property type="entry name" value="P-loop containing nucleoside triphosphate hydrolases"/>
    <property type="match status" value="2"/>
</dbReference>
<dbReference type="EMBL" id="CAFBOE010000110">
    <property type="protein sequence ID" value="CAB4980679.1"/>
    <property type="molecule type" value="Genomic_DNA"/>
</dbReference>
<dbReference type="EMBL" id="CAEZUA010000083">
    <property type="protein sequence ID" value="CAB4595128.1"/>
    <property type="molecule type" value="Genomic_DNA"/>
</dbReference>
<dbReference type="InterPro" id="IPR050107">
    <property type="entry name" value="ABC_carbohydrate_import_ATPase"/>
</dbReference>
<dbReference type="PROSITE" id="PS50893">
    <property type="entry name" value="ABC_TRANSPORTER_2"/>
    <property type="match status" value="2"/>
</dbReference>
<evidence type="ECO:0000256" key="4">
    <source>
        <dbReference type="ARBA" id="ARBA00019459"/>
    </source>
</evidence>
<evidence type="ECO:0000313" key="15">
    <source>
        <dbReference type="EMBL" id="CAB4851099.1"/>
    </source>
</evidence>
<dbReference type="CDD" id="cd03215">
    <property type="entry name" value="ABC_Carb_Monos_II"/>
    <property type="match status" value="1"/>
</dbReference>
<dbReference type="GO" id="GO:0005886">
    <property type="term" value="C:plasma membrane"/>
    <property type="evidence" value="ECO:0007669"/>
    <property type="project" value="UniProtKB-SubCell"/>
</dbReference>
<evidence type="ECO:0000313" key="11">
    <source>
        <dbReference type="EMBL" id="CAB4595128.1"/>
    </source>
</evidence>
<dbReference type="InterPro" id="IPR003439">
    <property type="entry name" value="ABC_transporter-like_ATP-bd"/>
</dbReference>
<dbReference type="EMBL" id="CAEZWS010000047">
    <property type="protein sequence ID" value="CAB4668645.1"/>
    <property type="molecule type" value="Genomic_DNA"/>
</dbReference>
<evidence type="ECO:0000256" key="6">
    <source>
        <dbReference type="ARBA" id="ARBA00022840"/>
    </source>
</evidence>
<feature type="domain" description="ABC transporter" evidence="10">
    <location>
        <begin position="255"/>
        <end position="498"/>
    </location>
</feature>
<dbReference type="CDD" id="cd03216">
    <property type="entry name" value="ABC_Carb_Monos_I"/>
    <property type="match status" value="1"/>
</dbReference>
<keyword evidence="5" id="KW-0547">Nucleotide-binding</keyword>
<evidence type="ECO:0000256" key="2">
    <source>
        <dbReference type="ARBA" id="ARBA00009404"/>
    </source>
</evidence>
<dbReference type="InterPro" id="IPR003593">
    <property type="entry name" value="AAA+_ATPase"/>
</dbReference>
<proteinExistence type="inferred from homology"/>
<evidence type="ECO:0000259" key="10">
    <source>
        <dbReference type="PROSITE" id="PS50893"/>
    </source>
</evidence>
<evidence type="ECO:0000313" key="18">
    <source>
        <dbReference type="EMBL" id="CAB5074058.1"/>
    </source>
</evidence>
<dbReference type="EC" id="7.6.2.13" evidence="8"/>
<evidence type="ECO:0000313" key="13">
    <source>
        <dbReference type="EMBL" id="CAB4705398.1"/>
    </source>
</evidence>